<feature type="compositionally biased region" description="Polar residues" evidence="1">
    <location>
        <begin position="153"/>
        <end position="175"/>
    </location>
</feature>
<comment type="caution">
    <text evidence="2">The sequence shown here is derived from an EMBL/GenBank/DDBJ whole genome shotgun (WGS) entry which is preliminary data.</text>
</comment>
<evidence type="ECO:0000313" key="2">
    <source>
        <dbReference type="EMBL" id="KAK3382160.1"/>
    </source>
</evidence>
<reference evidence="2" key="2">
    <citation type="submission" date="2023-06" db="EMBL/GenBank/DDBJ databases">
        <authorList>
            <consortium name="Lawrence Berkeley National Laboratory"/>
            <person name="Haridas S."/>
            <person name="Hensen N."/>
            <person name="Bonometti L."/>
            <person name="Westerberg I."/>
            <person name="Brannstrom I.O."/>
            <person name="Guillou S."/>
            <person name="Cros-Aarteil S."/>
            <person name="Calhoun S."/>
            <person name="Kuo A."/>
            <person name="Mondo S."/>
            <person name="Pangilinan J."/>
            <person name="Riley R."/>
            <person name="Labutti K."/>
            <person name="Andreopoulos B."/>
            <person name="Lipzen A."/>
            <person name="Chen C."/>
            <person name="Yanf M."/>
            <person name="Daum C."/>
            <person name="Ng V."/>
            <person name="Clum A."/>
            <person name="Steindorff A."/>
            <person name="Ohm R."/>
            <person name="Martin F."/>
            <person name="Silar P."/>
            <person name="Natvig D."/>
            <person name="Lalanne C."/>
            <person name="Gautier V."/>
            <person name="Ament-Velasquez S.L."/>
            <person name="Kruys A."/>
            <person name="Hutchinson M.I."/>
            <person name="Powell A.J."/>
            <person name="Barry K."/>
            <person name="Miller A.N."/>
            <person name="Grigoriev I.V."/>
            <person name="Debuchy R."/>
            <person name="Gladieux P."/>
            <person name="Thoren M.H."/>
            <person name="Johannesson H."/>
        </authorList>
    </citation>
    <scope>NUCLEOTIDE SEQUENCE</scope>
    <source>
        <strain evidence="2">CBS 958.72</strain>
    </source>
</reference>
<keyword evidence="3" id="KW-1185">Reference proteome</keyword>
<feature type="region of interest" description="Disordered" evidence="1">
    <location>
        <begin position="143"/>
        <end position="194"/>
    </location>
</feature>
<proteinExistence type="predicted"/>
<dbReference type="EMBL" id="JAULSN010000001">
    <property type="protein sequence ID" value="KAK3382160.1"/>
    <property type="molecule type" value="Genomic_DNA"/>
</dbReference>
<evidence type="ECO:0000313" key="3">
    <source>
        <dbReference type="Proteomes" id="UP001287356"/>
    </source>
</evidence>
<gene>
    <name evidence="2" type="ORF">B0T24DRAFT_2128</name>
</gene>
<feature type="region of interest" description="Disordered" evidence="1">
    <location>
        <begin position="54"/>
        <end position="83"/>
    </location>
</feature>
<dbReference type="Proteomes" id="UP001287356">
    <property type="component" value="Unassembled WGS sequence"/>
</dbReference>
<evidence type="ECO:0000256" key="1">
    <source>
        <dbReference type="SAM" id="MobiDB-lite"/>
    </source>
</evidence>
<protein>
    <submittedName>
        <fullName evidence="2">Uncharacterized protein</fullName>
    </submittedName>
</protein>
<sequence>MPLKISGLSRTTDRVPDSQSSRFPLSKDMPLLSAAAERARFSLDRIHFSMDSVQFSEQKPEHDSRTGSSVERARCSQKGGQSTHHPINYGYISVYPTIHRVKTELIGQPNLMPIPLASAPISMSIPPASIPYTEGVDGLPSLMSIPAAPAPAHSTNQNEHNRTNLSSNAPNQPRQKSGRARRGREPETAKHESKRALVKAHFNEVENVVDFTISIYPKHVRSWSSDSAENHIFRRLSTIEFCAKPEERRGFLHRFLRRGQFQSSSLDDDDFTTNYSVRVTWDWEADMYWLTGELLVSDELGRFLLATRLTETVQDLFMILMGKSFSGPLIPHFRTTLGSSVLSLRKRNMKY</sequence>
<reference evidence="2" key="1">
    <citation type="journal article" date="2023" name="Mol. Phylogenet. Evol.">
        <title>Genome-scale phylogeny and comparative genomics of the fungal order Sordariales.</title>
        <authorList>
            <person name="Hensen N."/>
            <person name="Bonometti L."/>
            <person name="Westerberg I."/>
            <person name="Brannstrom I.O."/>
            <person name="Guillou S."/>
            <person name="Cros-Aarteil S."/>
            <person name="Calhoun S."/>
            <person name="Haridas S."/>
            <person name="Kuo A."/>
            <person name="Mondo S."/>
            <person name="Pangilinan J."/>
            <person name="Riley R."/>
            <person name="LaButti K."/>
            <person name="Andreopoulos B."/>
            <person name="Lipzen A."/>
            <person name="Chen C."/>
            <person name="Yan M."/>
            <person name="Daum C."/>
            <person name="Ng V."/>
            <person name="Clum A."/>
            <person name="Steindorff A."/>
            <person name="Ohm R.A."/>
            <person name="Martin F."/>
            <person name="Silar P."/>
            <person name="Natvig D.O."/>
            <person name="Lalanne C."/>
            <person name="Gautier V."/>
            <person name="Ament-Velasquez S.L."/>
            <person name="Kruys A."/>
            <person name="Hutchinson M.I."/>
            <person name="Powell A.J."/>
            <person name="Barry K."/>
            <person name="Miller A.N."/>
            <person name="Grigoriev I.V."/>
            <person name="Debuchy R."/>
            <person name="Gladieux P."/>
            <person name="Hiltunen Thoren M."/>
            <person name="Johannesson H."/>
        </authorList>
    </citation>
    <scope>NUCLEOTIDE SEQUENCE</scope>
    <source>
        <strain evidence="2">CBS 958.72</strain>
    </source>
</reference>
<dbReference type="AlphaFoldDB" id="A0AAE0NIM0"/>
<name>A0AAE0NIM0_9PEZI</name>
<feature type="compositionally biased region" description="Basic and acidic residues" evidence="1">
    <location>
        <begin position="183"/>
        <end position="194"/>
    </location>
</feature>
<feature type="region of interest" description="Disordered" evidence="1">
    <location>
        <begin position="1"/>
        <end position="24"/>
    </location>
</feature>
<organism evidence="2 3">
    <name type="scientific">Lasiosphaeria ovina</name>
    <dbReference type="NCBI Taxonomy" id="92902"/>
    <lineage>
        <taxon>Eukaryota</taxon>
        <taxon>Fungi</taxon>
        <taxon>Dikarya</taxon>
        <taxon>Ascomycota</taxon>
        <taxon>Pezizomycotina</taxon>
        <taxon>Sordariomycetes</taxon>
        <taxon>Sordariomycetidae</taxon>
        <taxon>Sordariales</taxon>
        <taxon>Lasiosphaeriaceae</taxon>
        <taxon>Lasiosphaeria</taxon>
    </lineage>
</organism>
<accession>A0AAE0NIM0</accession>